<protein>
    <recommendedName>
        <fullName evidence="3">Glutathione S-transferase</fullName>
    </recommendedName>
</protein>
<evidence type="ECO:0000313" key="1">
    <source>
        <dbReference type="EMBL" id="KPL71929.1"/>
    </source>
</evidence>
<accession>A0A0P6XQX3</accession>
<proteinExistence type="predicted"/>
<evidence type="ECO:0008006" key="3">
    <source>
        <dbReference type="Google" id="ProtNLM"/>
    </source>
</evidence>
<dbReference type="Proteomes" id="UP000050430">
    <property type="component" value="Unassembled WGS sequence"/>
</dbReference>
<gene>
    <name evidence="1" type="ORF">ADM99_11055</name>
</gene>
<dbReference type="PANTHER" id="PTHR34129:SF1">
    <property type="entry name" value="DUF952 DOMAIN-CONTAINING PROTEIN"/>
    <property type="match status" value="1"/>
</dbReference>
<dbReference type="SUPFAM" id="SSF56399">
    <property type="entry name" value="ADP-ribosylation"/>
    <property type="match status" value="1"/>
</dbReference>
<dbReference type="EMBL" id="LGCK01000010">
    <property type="protein sequence ID" value="KPL71929.1"/>
    <property type="molecule type" value="Genomic_DNA"/>
</dbReference>
<evidence type="ECO:0000313" key="2">
    <source>
        <dbReference type="Proteomes" id="UP000050430"/>
    </source>
</evidence>
<comment type="caution">
    <text evidence="1">The sequence shown here is derived from an EMBL/GenBank/DDBJ whole genome shotgun (WGS) entry which is preliminary data.</text>
</comment>
<dbReference type="AlphaFoldDB" id="A0A0P6XQX3"/>
<keyword evidence="2" id="KW-1185">Reference proteome</keyword>
<dbReference type="RefSeq" id="WP_062420605.1">
    <property type="nucleotide sequence ID" value="NZ_BBYA01000002.1"/>
</dbReference>
<dbReference type="InterPro" id="IPR009297">
    <property type="entry name" value="DUF952"/>
</dbReference>
<dbReference type="OrthoDB" id="5638018at2"/>
<dbReference type="Pfam" id="PF06108">
    <property type="entry name" value="DUF952"/>
    <property type="match status" value="1"/>
</dbReference>
<dbReference type="PANTHER" id="PTHR34129">
    <property type="entry name" value="BLR1139 PROTEIN"/>
    <property type="match status" value="1"/>
</dbReference>
<reference evidence="1 2" key="1">
    <citation type="submission" date="2015-07" db="EMBL/GenBank/DDBJ databases">
        <title>Genome sequence of Leptolinea tardivitalis DSM 16556.</title>
        <authorList>
            <person name="Hemp J."/>
            <person name="Ward L.M."/>
            <person name="Pace L.A."/>
            <person name="Fischer W.W."/>
        </authorList>
    </citation>
    <scope>NUCLEOTIDE SEQUENCE [LARGE SCALE GENOMIC DNA]</scope>
    <source>
        <strain evidence="1 2">YMTK-2</strain>
    </source>
</reference>
<name>A0A0P6XQX3_9CHLR</name>
<organism evidence="1 2">
    <name type="scientific">Leptolinea tardivitalis</name>
    <dbReference type="NCBI Taxonomy" id="229920"/>
    <lineage>
        <taxon>Bacteria</taxon>
        <taxon>Bacillati</taxon>
        <taxon>Chloroflexota</taxon>
        <taxon>Anaerolineae</taxon>
        <taxon>Anaerolineales</taxon>
        <taxon>Anaerolineaceae</taxon>
        <taxon>Leptolinea</taxon>
    </lineage>
</organism>
<dbReference type="STRING" id="229920.ADM99_11055"/>
<sequence>MGEEKTIYHIVSNNLWIKSLEQGEYRGDTLDTEGFIHFSLVNQVLATANRHYHGVKGLVLLQVNTERLSSELKYEAAPWGESFPHLYGALNLDAVTCVFDFIPDANGDFVKLPF</sequence>
<dbReference type="Gene3D" id="3.20.170.20">
    <property type="entry name" value="Protein of unknown function DUF952"/>
    <property type="match status" value="1"/>
</dbReference>